<feature type="domain" description="T-SNARE coiled-coil homology" evidence="7">
    <location>
        <begin position="313"/>
        <end position="375"/>
    </location>
</feature>
<feature type="domain" description="Methyl-accepting transducer" evidence="6">
    <location>
        <begin position="161"/>
        <end position="397"/>
    </location>
</feature>
<evidence type="ECO:0000259" key="7">
    <source>
        <dbReference type="PROSITE" id="PS50192"/>
    </source>
</evidence>
<dbReference type="SMART" id="SM00283">
    <property type="entry name" value="MA"/>
    <property type="match status" value="1"/>
</dbReference>
<dbReference type="PROSITE" id="PS50192">
    <property type="entry name" value="T_SNARE"/>
    <property type="match status" value="1"/>
</dbReference>
<dbReference type="Pfam" id="PF00015">
    <property type="entry name" value="MCPsignal"/>
    <property type="match status" value="1"/>
</dbReference>
<keyword evidence="2" id="KW-1003">Cell membrane</keyword>
<name>A0A679KCY3_9HYPH</name>
<sequence length="417" mass="44020">MTKRNSFFSVQRWANADALTEIVPPLEFEAVINTLPVNVLVLDPVSANITYANKRSIETMHALRQYLPQEVDPDRMVGTSMDVFHKNPYHQRSIVADPSRLPWRAKIRLGPKTLDLHVSAVMSRGTYIAAVLSWADVTPLTDAISAFDTAIQTALNVAGNATNTMRVSANLVLEKTGETSDAAATASTGAVGTSANVQTVARAVRELNVANAEITQQMNRSRSVTGEAVEAARQAVANVRSLSENSDHIGQVVGMIGQIASQTNLLALNATIEAARAGPAGRGFAVVASEVKELAAQTARATEDVSRQVAMIQTATNSTATTIERIAGIIARIDESAISVGSAVEEQSATSTEISRSVAEASGRTETVSSSVAAIAMSATESVTSAQSMLSATADLNREIEAVSSAVNLFLGEVRKI</sequence>
<evidence type="ECO:0000256" key="2">
    <source>
        <dbReference type="ARBA" id="ARBA00022519"/>
    </source>
</evidence>
<evidence type="ECO:0000256" key="1">
    <source>
        <dbReference type="ARBA" id="ARBA00004429"/>
    </source>
</evidence>
<reference evidence="8" key="1">
    <citation type="submission" date="2019-12" db="EMBL/GenBank/DDBJ databases">
        <authorList>
            <person name="Cremers G."/>
        </authorList>
    </citation>
    <scope>NUCLEOTIDE SEQUENCE</scope>
    <source>
        <strain evidence="8">Mbul2</strain>
    </source>
</reference>
<dbReference type="EMBL" id="LR743511">
    <property type="protein sequence ID" value="CAA2145106.1"/>
    <property type="molecule type" value="Genomic_DNA"/>
</dbReference>
<keyword evidence="3 5" id="KW-0807">Transducer</keyword>
<evidence type="ECO:0000256" key="4">
    <source>
        <dbReference type="ARBA" id="ARBA00029447"/>
    </source>
</evidence>
<evidence type="ECO:0000256" key="3">
    <source>
        <dbReference type="ARBA" id="ARBA00023224"/>
    </source>
</evidence>
<protein>
    <submittedName>
        <fullName evidence="8">Methyl-accepting chemotaxis protein 1</fullName>
    </submittedName>
</protein>
<accession>A0A679KCY3</accession>
<dbReference type="SUPFAM" id="SSF58104">
    <property type="entry name" value="Methyl-accepting chemotaxis protein (MCP) signaling domain"/>
    <property type="match status" value="1"/>
</dbReference>
<dbReference type="AlphaFoldDB" id="A0A679KCY3"/>
<dbReference type="PANTHER" id="PTHR32089:SF112">
    <property type="entry name" value="LYSOZYME-LIKE PROTEIN-RELATED"/>
    <property type="match status" value="1"/>
</dbReference>
<gene>
    <name evidence="8" type="primary">mcp1_4</name>
    <name evidence="8" type="ORF">MBLL_04228</name>
</gene>
<proteinExistence type="inferred from homology"/>
<evidence type="ECO:0000256" key="5">
    <source>
        <dbReference type="PROSITE-ProRule" id="PRU00284"/>
    </source>
</evidence>
<dbReference type="Gene3D" id="1.10.287.950">
    <property type="entry name" value="Methyl-accepting chemotaxis protein"/>
    <property type="match status" value="1"/>
</dbReference>
<evidence type="ECO:0000313" key="8">
    <source>
        <dbReference type="EMBL" id="CAA2145106.1"/>
    </source>
</evidence>
<comment type="subcellular location">
    <subcellularLocation>
        <location evidence="1">Cell inner membrane</location>
        <topology evidence="1">Multi-pass membrane protein</topology>
    </subcellularLocation>
</comment>
<dbReference type="InterPro" id="IPR000727">
    <property type="entry name" value="T_SNARE_dom"/>
</dbReference>
<comment type="similarity">
    <text evidence="4">Belongs to the methyl-accepting chemotaxis (MCP) protein family.</text>
</comment>
<keyword evidence="2" id="KW-0997">Cell inner membrane</keyword>
<dbReference type="PROSITE" id="PS50111">
    <property type="entry name" value="CHEMOTAXIS_TRANSDUC_2"/>
    <property type="match status" value="1"/>
</dbReference>
<dbReference type="PANTHER" id="PTHR32089">
    <property type="entry name" value="METHYL-ACCEPTING CHEMOTAXIS PROTEIN MCPB"/>
    <property type="match status" value="1"/>
</dbReference>
<evidence type="ECO:0000259" key="6">
    <source>
        <dbReference type="PROSITE" id="PS50111"/>
    </source>
</evidence>
<organism evidence="8">
    <name type="scientific">Methylobacterium bullatum</name>
    <dbReference type="NCBI Taxonomy" id="570505"/>
    <lineage>
        <taxon>Bacteria</taxon>
        <taxon>Pseudomonadati</taxon>
        <taxon>Pseudomonadota</taxon>
        <taxon>Alphaproteobacteria</taxon>
        <taxon>Hyphomicrobiales</taxon>
        <taxon>Methylobacteriaceae</taxon>
        <taxon>Methylobacterium</taxon>
    </lineage>
</organism>
<dbReference type="GO" id="GO:0005886">
    <property type="term" value="C:plasma membrane"/>
    <property type="evidence" value="ECO:0007669"/>
    <property type="project" value="UniProtKB-SubCell"/>
</dbReference>
<dbReference type="RefSeq" id="WP_339163516.1">
    <property type="nucleotide sequence ID" value="NZ_LR743511.1"/>
</dbReference>
<dbReference type="Gene3D" id="3.30.450.20">
    <property type="entry name" value="PAS domain"/>
    <property type="match status" value="1"/>
</dbReference>
<dbReference type="GO" id="GO:0007165">
    <property type="term" value="P:signal transduction"/>
    <property type="evidence" value="ECO:0007669"/>
    <property type="project" value="UniProtKB-KW"/>
</dbReference>
<dbReference type="InterPro" id="IPR004089">
    <property type="entry name" value="MCPsignal_dom"/>
</dbReference>
<keyword evidence="2" id="KW-0472">Membrane</keyword>